<evidence type="ECO:0000259" key="8">
    <source>
        <dbReference type="Pfam" id="PF04130"/>
    </source>
</evidence>
<dbReference type="GO" id="GO:0000278">
    <property type="term" value="P:mitotic cell cycle"/>
    <property type="evidence" value="ECO:0007669"/>
    <property type="project" value="TreeGrafter"/>
</dbReference>
<evidence type="ECO:0000256" key="6">
    <source>
        <dbReference type="SAM" id="Coils"/>
    </source>
</evidence>
<dbReference type="GO" id="GO:0051011">
    <property type="term" value="F:microtubule minus-end binding"/>
    <property type="evidence" value="ECO:0007669"/>
    <property type="project" value="TreeGrafter"/>
</dbReference>
<evidence type="ECO:0000256" key="4">
    <source>
        <dbReference type="ARBA" id="ARBA00022701"/>
    </source>
</evidence>
<comment type="caution">
    <text evidence="10">The sequence shown here is derived from an EMBL/GenBank/DDBJ whole genome shotgun (WGS) entry which is preliminary data.</text>
</comment>
<comment type="similarity">
    <text evidence="2">Belongs to the TUBGCP family.</text>
</comment>
<keyword evidence="6" id="KW-0175">Coiled coil</keyword>
<sequence>MHLPPPRIELSQPEEKNSLCSAQLNTSSPHHNVLASSPNNPSSWCCLGTESTVDLVNQLVEHVSQDWVQGVWGCTRDKREEEAHRKALKVLVYSVLLSHRKDYEQENSTLRLTEVEEVMWQGFVLRQQRRHDDANTLDRCLTRLKDLGHLKLGSDVRSAMKFLVALKGQGEVEQKFTLAKITPRILQSEKEPDNFLPPGPLDYGDTFLQSAEYRSHYMHFPPSLFSLPQMETGVGEIRRGGQSTAYPFEIENMLALSKATPGTGVNPLLLGSEGSVHSGKVMGALMRETREVTPDTVLSIPELPSLAKGYVRLTLHPTNFPQASSPSAHSAVASDEGYASSRSGRPYSPEVEDVWEEVMGGPPLSSRRTWETLGQIPSTIEKPFLSESGMEASHNVWVVYQDLWGSLGGKRPPPLYVRSPKEICQDFLNLMIGIPSRSFLWDEKSEEFSVAGSLCHPGITPEHLKSSLLPFIQCGSLVYRLELLCSSPQYNSQEVVTQGVVFQAFTLAISNFLQAYRGWVFSLGGEEHLGRLQQRAQPLLRKVKFVAHLCKFTQVNSTKQPRGNEENQGEDRLRGKQDIPRGLTLLGELLNQIMVTKDREYLLILVSIFKNSCIPFFRYLEAWIYRGVCHDPGQEFMVKVDGEALLRRDREYWTRGYTLHTHATSITSSSSSHFAALPPLLREVLKEAFTCGKALNLLRLCSNKHHLVECGQWEHPQLELCESQTGVEQMKSHCQVYAARMDHLAALHQVTVQQKAEQDLKEKHQLMLISSKKRMDTLREFEKKMLDAMELEDFRKRLQFKELKEEMLKAEQRKKEEKEKDVEEDKIIAQELEKKETKKDEEEKTLRAKIEEFYRQKLKIAERREALSHWRVQRCQLRDRRKWFISHSSWGNFQEESSHPVDTEKEPTNIEENVKCEEAKGKTNTKGYEKLNRNDMVEPREGKENLLDHESATLSVPEEEKEYEQKGEEAISPVEVRDDTLPSPASDFLHGRKEFSHSAFSMHSHNTHPGTSMLKDCSPSDYLLVSYPGQTAEPKESPNQEVSSVSEMTASLMSTSSDFVDTPYDENLPDFDVDPRRSSSSDAYVEDKISPAYTKSSIEFILYDRSDDIYFTRHRDQTTDHPTSLPRTQASVNKSRVFEEEYGIQSQTTEGGEGRVMRASEENLNVSRKSVTEAIREKVLREEYGITINRKTVQDEQDSNANYAGVDVPDTLDPGSNGNGHPVDSINGNGNNGNATNRDNGNGNMRSDFNANVQSETSPTISEPTINLTNPSISDPKDQNTNIDTMTTNLTSNTKTENAKKNSNSTTPNMNELVFQFKERRAQAAATREKVMNEDFQITNNKNMMNICWSRSRPTLSSTAAKNKQKILESEYGLSEAERYKKEVYGRQMSWGSTASSSYRSGSTSTSERSTSACTVFTTPDEEEMPVLIDQIGGEVLKVRGRSVHGHASDAVIHKLLCRNELLSSGTSPTSNESASTAATPDDALLSASTNSALSPAVPYMTDHLLLMGKEPLMDITGTALNGQPHTRESHQEDELSPPSTHDLTCIPIYFIQSIRAHLAIQSRLVHQHLLSEVLVQESLLQHFSALRSLLLLHDAHFARALTVNLFNKMEGPQHPSSLLVPAELNNVLSRALSESCWNTSPLADNLSFAVLSIPRAFTKPGNVLECLELRYHVGWPHTLVLDDSSLKAYSQVWVFLARLHHAVWASDTLFSHISSLGREDKDGTLSRSPQFHQICLFRHQIHCFLLVIQDYVINQVHQISWVQFERKLQGKISTLDQLYELHSSLITSILTQCFLTRKGDVMQKLIQDVFSLSLHFFSLVISRPWQLDTNTWHHPAFPAIKSSHMEFQKLAAFLHKLLMKVGDRVRMEPSHQDLLHRLDFIRYYSR</sequence>
<feature type="compositionally biased region" description="Low complexity" evidence="7">
    <location>
        <begin position="1227"/>
        <end position="1244"/>
    </location>
</feature>
<evidence type="ECO:0000313" key="11">
    <source>
        <dbReference type="Proteomes" id="UP001286313"/>
    </source>
</evidence>
<comment type="subcellular location">
    <subcellularLocation>
        <location evidence="1">Cytoplasm</location>
        <location evidence="1">Cytoskeleton</location>
    </subcellularLocation>
</comment>
<dbReference type="PANTHER" id="PTHR19302:SF70">
    <property type="entry name" value="GAMMA-TUBULIN COMPLEX COMPONENT 6"/>
    <property type="match status" value="1"/>
</dbReference>
<keyword evidence="5" id="KW-0206">Cytoskeleton</keyword>
<dbReference type="InterPro" id="IPR007259">
    <property type="entry name" value="GCP"/>
</dbReference>
<dbReference type="GO" id="GO:0005874">
    <property type="term" value="C:microtubule"/>
    <property type="evidence" value="ECO:0007669"/>
    <property type="project" value="UniProtKB-KW"/>
</dbReference>
<dbReference type="InterPro" id="IPR041470">
    <property type="entry name" value="GCP_N"/>
</dbReference>
<gene>
    <name evidence="10" type="ORF">Pcinc_013493</name>
</gene>
<evidence type="ECO:0000256" key="5">
    <source>
        <dbReference type="ARBA" id="ARBA00023212"/>
    </source>
</evidence>
<accession>A0AAE1FZP2</accession>
<name>A0AAE1FZP2_PETCI</name>
<feature type="domain" description="Gamma tubulin complex component protein N-terminal" evidence="9">
    <location>
        <begin position="425"/>
        <end position="725"/>
    </location>
</feature>
<evidence type="ECO:0000259" key="9">
    <source>
        <dbReference type="Pfam" id="PF17681"/>
    </source>
</evidence>
<dbReference type="EMBL" id="JAWQEG010001133">
    <property type="protein sequence ID" value="KAK3882107.1"/>
    <property type="molecule type" value="Genomic_DNA"/>
</dbReference>
<dbReference type="GO" id="GO:0000922">
    <property type="term" value="C:spindle pole"/>
    <property type="evidence" value="ECO:0007669"/>
    <property type="project" value="InterPro"/>
</dbReference>
<evidence type="ECO:0000313" key="10">
    <source>
        <dbReference type="EMBL" id="KAK3882107.1"/>
    </source>
</evidence>
<dbReference type="InterPro" id="IPR040457">
    <property type="entry name" value="GCP_C"/>
</dbReference>
<keyword evidence="3" id="KW-0963">Cytoplasm</keyword>
<dbReference type="GO" id="GO:0051321">
    <property type="term" value="P:meiotic cell cycle"/>
    <property type="evidence" value="ECO:0007669"/>
    <property type="project" value="TreeGrafter"/>
</dbReference>
<feature type="region of interest" description="Disordered" evidence="7">
    <location>
        <begin position="321"/>
        <end position="347"/>
    </location>
</feature>
<keyword evidence="11" id="KW-1185">Reference proteome</keyword>
<dbReference type="GO" id="GO:0043015">
    <property type="term" value="F:gamma-tubulin binding"/>
    <property type="evidence" value="ECO:0007669"/>
    <property type="project" value="InterPro"/>
</dbReference>
<feature type="region of interest" description="Disordered" evidence="7">
    <location>
        <begin position="1191"/>
        <end position="1281"/>
    </location>
</feature>
<dbReference type="GO" id="GO:0051225">
    <property type="term" value="P:spindle assembly"/>
    <property type="evidence" value="ECO:0007669"/>
    <property type="project" value="TreeGrafter"/>
</dbReference>
<dbReference type="PANTHER" id="PTHR19302">
    <property type="entry name" value="GAMMA TUBULIN COMPLEX PROTEIN"/>
    <property type="match status" value="1"/>
</dbReference>
<evidence type="ECO:0000256" key="3">
    <source>
        <dbReference type="ARBA" id="ARBA00022490"/>
    </source>
</evidence>
<dbReference type="InterPro" id="IPR042241">
    <property type="entry name" value="GCP_C_sf"/>
</dbReference>
<dbReference type="Proteomes" id="UP001286313">
    <property type="component" value="Unassembled WGS sequence"/>
</dbReference>
<evidence type="ECO:0008006" key="12">
    <source>
        <dbReference type="Google" id="ProtNLM"/>
    </source>
</evidence>
<dbReference type="GO" id="GO:0000930">
    <property type="term" value="C:gamma-tubulin complex"/>
    <property type="evidence" value="ECO:0007669"/>
    <property type="project" value="TreeGrafter"/>
</dbReference>
<proteinExistence type="inferred from homology"/>
<dbReference type="GO" id="GO:0031122">
    <property type="term" value="P:cytoplasmic microtubule organization"/>
    <property type="evidence" value="ECO:0007669"/>
    <property type="project" value="TreeGrafter"/>
</dbReference>
<evidence type="ECO:0000256" key="1">
    <source>
        <dbReference type="ARBA" id="ARBA00004245"/>
    </source>
</evidence>
<evidence type="ECO:0000256" key="7">
    <source>
        <dbReference type="SAM" id="MobiDB-lite"/>
    </source>
</evidence>
<keyword evidence="4" id="KW-0493">Microtubule</keyword>
<dbReference type="Pfam" id="PF17681">
    <property type="entry name" value="GCP_N_terminal"/>
    <property type="match status" value="1"/>
</dbReference>
<dbReference type="Gene3D" id="1.20.120.1900">
    <property type="entry name" value="Gamma-tubulin complex, C-terminal domain"/>
    <property type="match status" value="1"/>
</dbReference>
<dbReference type="GO" id="GO:0007020">
    <property type="term" value="P:microtubule nucleation"/>
    <property type="evidence" value="ECO:0007669"/>
    <property type="project" value="InterPro"/>
</dbReference>
<dbReference type="Pfam" id="PF04130">
    <property type="entry name" value="GCP_C_terminal"/>
    <property type="match status" value="1"/>
</dbReference>
<feature type="compositionally biased region" description="Polar residues" evidence="7">
    <location>
        <begin position="1245"/>
        <end position="1281"/>
    </location>
</feature>
<feature type="coiled-coil region" evidence="6">
    <location>
        <begin position="791"/>
        <end position="852"/>
    </location>
</feature>
<organism evidence="10 11">
    <name type="scientific">Petrolisthes cinctipes</name>
    <name type="common">Flat porcelain crab</name>
    <dbReference type="NCBI Taxonomy" id="88211"/>
    <lineage>
        <taxon>Eukaryota</taxon>
        <taxon>Metazoa</taxon>
        <taxon>Ecdysozoa</taxon>
        <taxon>Arthropoda</taxon>
        <taxon>Crustacea</taxon>
        <taxon>Multicrustacea</taxon>
        <taxon>Malacostraca</taxon>
        <taxon>Eumalacostraca</taxon>
        <taxon>Eucarida</taxon>
        <taxon>Decapoda</taxon>
        <taxon>Pleocyemata</taxon>
        <taxon>Anomura</taxon>
        <taxon>Galatheoidea</taxon>
        <taxon>Porcellanidae</taxon>
        <taxon>Petrolisthes</taxon>
    </lineage>
</organism>
<reference evidence="10" key="1">
    <citation type="submission" date="2023-10" db="EMBL/GenBank/DDBJ databases">
        <title>Genome assemblies of two species of porcelain crab, Petrolisthes cinctipes and Petrolisthes manimaculis (Anomura: Porcellanidae).</title>
        <authorList>
            <person name="Angst P."/>
        </authorList>
    </citation>
    <scope>NUCLEOTIDE SEQUENCE</scope>
    <source>
        <strain evidence="10">PB745_01</strain>
        <tissue evidence="10">Gill</tissue>
    </source>
</reference>
<protein>
    <recommendedName>
        <fullName evidence="12">Gamma-tubulin complex component 6</fullName>
    </recommendedName>
</protein>
<feature type="region of interest" description="Disordered" evidence="7">
    <location>
        <begin position="1392"/>
        <end position="1413"/>
    </location>
</feature>
<evidence type="ECO:0000256" key="2">
    <source>
        <dbReference type="ARBA" id="ARBA00010337"/>
    </source>
</evidence>
<feature type="compositionally biased region" description="Low complexity" evidence="7">
    <location>
        <begin position="323"/>
        <end position="334"/>
    </location>
</feature>
<feature type="domain" description="Gamma tubulin complex component C-terminal" evidence="8">
    <location>
        <begin position="1580"/>
        <end position="1885"/>
    </location>
</feature>